<keyword evidence="3" id="KW-1185">Reference proteome</keyword>
<organism evidence="2 3">
    <name type="scientific">Klebsormidium nitens</name>
    <name type="common">Green alga</name>
    <name type="synonym">Ulothrix nitens</name>
    <dbReference type="NCBI Taxonomy" id="105231"/>
    <lineage>
        <taxon>Eukaryota</taxon>
        <taxon>Viridiplantae</taxon>
        <taxon>Streptophyta</taxon>
        <taxon>Klebsormidiophyceae</taxon>
        <taxon>Klebsormidiales</taxon>
        <taxon>Klebsormidiaceae</taxon>
        <taxon>Klebsormidium</taxon>
    </lineage>
</organism>
<dbReference type="STRING" id="105231.A0A1Y1IBF3"/>
<evidence type="ECO:0000313" key="3">
    <source>
        <dbReference type="Proteomes" id="UP000054558"/>
    </source>
</evidence>
<sequence>MEALLAKARKKLKEVRQYVRSPALVRDADQARNQLWCIFCDEDVIAGSSTFACENPIKHLANQSHVEQVRLFLLANLLDRSRLDDFTILEKDFLKWETQSAKLLPPPRPSPGNPPKPPHPHVSSAPAPRSLQEWLCTRGHWWPTTEQEGLLPGLSATPDCPVPLILLGDAHACRERAGFRRPRFRWAFADLSFAELTGNSSKAGRIIEN</sequence>
<evidence type="ECO:0000313" key="2">
    <source>
        <dbReference type="EMBL" id="GAQ88304.1"/>
    </source>
</evidence>
<dbReference type="PANTHER" id="PTHR31198:SF1">
    <property type="entry name" value="CENTROSOMAL AT-AC SPLICING FACTOR"/>
    <property type="match status" value="1"/>
</dbReference>
<name>A0A1Y1IBF3_KLENI</name>
<accession>A0A1Y1IBF3</accession>
<dbReference type="EMBL" id="DF237366">
    <property type="protein sequence ID" value="GAQ88304.1"/>
    <property type="molecule type" value="Genomic_DNA"/>
</dbReference>
<dbReference type="AlphaFoldDB" id="A0A1Y1IBF3"/>
<feature type="compositionally biased region" description="Pro residues" evidence="1">
    <location>
        <begin position="104"/>
        <end position="117"/>
    </location>
</feature>
<dbReference type="OrthoDB" id="1892805at2759"/>
<dbReference type="Pfam" id="PF14968">
    <property type="entry name" value="CCDC84"/>
    <property type="match status" value="1"/>
</dbReference>
<gene>
    <name evidence="2" type="ORF">KFL_004170020</name>
</gene>
<dbReference type="Proteomes" id="UP000054558">
    <property type="component" value="Unassembled WGS sequence"/>
</dbReference>
<proteinExistence type="predicted"/>
<feature type="region of interest" description="Disordered" evidence="1">
    <location>
        <begin position="101"/>
        <end position="126"/>
    </location>
</feature>
<reference evidence="2 3" key="1">
    <citation type="journal article" date="2014" name="Nat. Commun.">
        <title>Klebsormidium flaccidum genome reveals primary factors for plant terrestrial adaptation.</title>
        <authorList>
            <person name="Hori K."/>
            <person name="Maruyama F."/>
            <person name="Fujisawa T."/>
            <person name="Togashi T."/>
            <person name="Yamamoto N."/>
            <person name="Seo M."/>
            <person name="Sato S."/>
            <person name="Yamada T."/>
            <person name="Mori H."/>
            <person name="Tajima N."/>
            <person name="Moriyama T."/>
            <person name="Ikeuchi M."/>
            <person name="Watanabe M."/>
            <person name="Wada H."/>
            <person name="Kobayashi K."/>
            <person name="Saito M."/>
            <person name="Masuda T."/>
            <person name="Sasaki-Sekimoto Y."/>
            <person name="Mashiguchi K."/>
            <person name="Awai K."/>
            <person name="Shimojima M."/>
            <person name="Masuda S."/>
            <person name="Iwai M."/>
            <person name="Nobusawa T."/>
            <person name="Narise T."/>
            <person name="Kondo S."/>
            <person name="Saito H."/>
            <person name="Sato R."/>
            <person name="Murakawa M."/>
            <person name="Ihara Y."/>
            <person name="Oshima-Yamada Y."/>
            <person name="Ohtaka K."/>
            <person name="Satoh M."/>
            <person name="Sonobe K."/>
            <person name="Ishii M."/>
            <person name="Ohtani R."/>
            <person name="Kanamori-Sato M."/>
            <person name="Honoki R."/>
            <person name="Miyazaki D."/>
            <person name="Mochizuki H."/>
            <person name="Umetsu J."/>
            <person name="Higashi K."/>
            <person name="Shibata D."/>
            <person name="Kamiya Y."/>
            <person name="Sato N."/>
            <person name="Nakamura Y."/>
            <person name="Tabata S."/>
            <person name="Ida S."/>
            <person name="Kurokawa K."/>
            <person name="Ohta H."/>
        </authorList>
    </citation>
    <scope>NUCLEOTIDE SEQUENCE [LARGE SCALE GENOMIC DNA]</scope>
    <source>
        <strain evidence="2 3">NIES-2285</strain>
    </source>
</reference>
<dbReference type="PANTHER" id="PTHR31198">
    <property type="entry name" value="COILED-COIL DOMAIN-CONTAINING PROTEIN 84"/>
    <property type="match status" value="1"/>
</dbReference>
<protein>
    <submittedName>
        <fullName evidence="2">Uncharacterized protein</fullName>
    </submittedName>
</protein>
<dbReference type="InterPro" id="IPR028015">
    <property type="entry name" value="CCDC84-like"/>
</dbReference>
<evidence type="ECO:0000256" key="1">
    <source>
        <dbReference type="SAM" id="MobiDB-lite"/>
    </source>
</evidence>